<dbReference type="AlphaFoldDB" id="A0ABD5ZQS2"/>
<comment type="caution">
    <text evidence="1">The sequence shown here is derived from an EMBL/GenBank/DDBJ whole genome shotgun (WGS) entry which is preliminary data.</text>
</comment>
<dbReference type="Pfam" id="PF23421">
    <property type="entry name" value="DUF7109"/>
    <property type="match status" value="1"/>
</dbReference>
<sequence>MTLSPDEVAGIVDLFGALRPAELDRAREEYGFRRDEAVPESDVEAAVEAYALVGYERDGDRYLAVGPAAFPALPEGAEDLPHILDVESRAPDRAALERAAEERFRGDVARAVAAEDDDEIRRLLDVSYDLEAWGDLALADLRARLDDALA</sequence>
<evidence type="ECO:0000313" key="1">
    <source>
        <dbReference type="EMBL" id="MFC7235788.1"/>
    </source>
</evidence>
<protein>
    <submittedName>
        <fullName evidence="1">Uncharacterized protein</fullName>
    </submittedName>
</protein>
<organism evidence="1 2">
    <name type="scientific">Halosegnis marinus</name>
    <dbReference type="NCBI Taxonomy" id="3034023"/>
    <lineage>
        <taxon>Archaea</taxon>
        <taxon>Methanobacteriati</taxon>
        <taxon>Methanobacteriota</taxon>
        <taxon>Stenosarchaea group</taxon>
        <taxon>Halobacteria</taxon>
        <taxon>Halobacteriales</taxon>
        <taxon>Natronomonadaceae</taxon>
        <taxon>Halosegnis</taxon>
    </lineage>
</organism>
<dbReference type="Proteomes" id="UP001596398">
    <property type="component" value="Unassembled WGS sequence"/>
</dbReference>
<dbReference type="RefSeq" id="WP_276233930.1">
    <property type="nucleotide sequence ID" value="NZ_CP119802.1"/>
</dbReference>
<evidence type="ECO:0000313" key="2">
    <source>
        <dbReference type="Proteomes" id="UP001596398"/>
    </source>
</evidence>
<dbReference type="InterPro" id="IPR055533">
    <property type="entry name" value="DUF7109"/>
</dbReference>
<dbReference type="GeneID" id="79267486"/>
<accession>A0ABD5ZQS2</accession>
<reference evidence="1 2" key="1">
    <citation type="journal article" date="2019" name="Int. J. Syst. Evol. Microbiol.">
        <title>The Global Catalogue of Microorganisms (GCM) 10K type strain sequencing project: providing services to taxonomists for standard genome sequencing and annotation.</title>
        <authorList>
            <consortium name="The Broad Institute Genomics Platform"/>
            <consortium name="The Broad Institute Genome Sequencing Center for Infectious Disease"/>
            <person name="Wu L."/>
            <person name="Ma J."/>
        </authorList>
    </citation>
    <scope>NUCLEOTIDE SEQUENCE [LARGE SCALE GENOMIC DNA]</scope>
    <source>
        <strain evidence="1 2">DT85</strain>
    </source>
</reference>
<dbReference type="EMBL" id="JBHTAP010000001">
    <property type="protein sequence ID" value="MFC7235788.1"/>
    <property type="molecule type" value="Genomic_DNA"/>
</dbReference>
<keyword evidence="2" id="KW-1185">Reference proteome</keyword>
<proteinExistence type="predicted"/>
<gene>
    <name evidence="1" type="ORF">ACFQJ4_10720</name>
</gene>
<name>A0ABD5ZQS2_9EURY</name>